<evidence type="ECO:0000313" key="1">
    <source>
        <dbReference type="EMBL" id="KAF9056817.1"/>
    </source>
</evidence>
<evidence type="ECO:0000313" key="2">
    <source>
        <dbReference type="Proteomes" id="UP000772434"/>
    </source>
</evidence>
<reference evidence="1" key="1">
    <citation type="submission" date="2020-11" db="EMBL/GenBank/DDBJ databases">
        <authorList>
            <consortium name="DOE Joint Genome Institute"/>
            <person name="Ahrendt S."/>
            <person name="Riley R."/>
            <person name="Andreopoulos W."/>
            <person name="Labutti K."/>
            <person name="Pangilinan J."/>
            <person name="Ruiz-Duenas F.J."/>
            <person name="Barrasa J.M."/>
            <person name="Sanchez-Garcia M."/>
            <person name="Camarero S."/>
            <person name="Miyauchi S."/>
            <person name="Serrano A."/>
            <person name="Linde D."/>
            <person name="Babiker R."/>
            <person name="Drula E."/>
            <person name="Ayuso-Fernandez I."/>
            <person name="Pacheco R."/>
            <person name="Padilla G."/>
            <person name="Ferreira P."/>
            <person name="Barriuso J."/>
            <person name="Kellner H."/>
            <person name="Castanera R."/>
            <person name="Alfaro M."/>
            <person name="Ramirez L."/>
            <person name="Pisabarro A.G."/>
            <person name="Kuo A."/>
            <person name="Tritt A."/>
            <person name="Lipzen A."/>
            <person name="He G."/>
            <person name="Yan M."/>
            <person name="Ng V."/>
            <person name="Cullen D."/>
            <person name="Martin F."/>
            <person name="Rosso M.-N."/>
            <person name="Henrissat B."/>
            <person name="Hibbett D."/>
            <person name="Martinez A.T."/>
            <person name="Grigoriev I.V."/>
        </authorList>
    </citation>
    <scope>NUCLEOTIDE SEQUENCE</scope>
    <source>
        <strain evidence="1">AH 40177</strain>
    </source>
</reference>
<proteinExistence type="predicted"/>
<comment type="caution">
    <text evidence="1">The sequence shown here is derived from an EMBL/GenBank/DDBJ whole genome shotgun (WGS) entry which is preliminary data.</text>
</comment>
<dbReference type="Proteomes" id="UP000772434">
    <property type="component" value="Unassembled WGS sequence"/>
</dbReference>
<protein>
    <submittedName>
        <fullName evidence="1">Uncharacterized protein</fullName>
    </submittedName>
</protein>
<gene>
    <name evidence="1" type="ORF">BDP27DRAFT_1373181</name>
</gene>
<organism evidence="1 2">
    <name type="scientific">Rhodocollybia butyracea</name>
    <dbReference type="NCBI Taxonomy" id="206335"/>
    <lineage>
        <taxon>Eukaryota</taxon>
        <taxon>Fungi</taxon>
        <taxon>Dikarya</taxon>
        <taxon>Basidiomycota</taxon>
        <taxon>Agaricomycotina</taxon>
        <taxon>Agaricomycetes</taxon>
        <taxon>Agaricomycetidae</taxon>
        <taxon>Agaricales</taxon>
        <taxon>Marasmiineae</taxon>
        <taxon>Omphalotaceae</taxon>
        <taxon>Rhodocollybia</taxon>
    </lineage>
</organism>
<keyword evidence="2" id="KW-1185">Reference proteome</keyword>
<accession>A0A9P5P6Z9</accession>
<sequence length="151" mass="16514">MAMAPNNILIRGRGVTAERLPEYREISKTEAINKCDKEGLPDRRIASSSAALNTSVIADSDGIIVGFNVRIIVDSIVRSGYSLVSELGMERECARHQLERGEASFVGGHGKVLHKIAVEERRVTHASLERAGMLGSSYLLMSTSTITTWKQ</sequence>
<dbReference type="EMBL" id="JADNRY010000429">
    <property type="protein sequence ID" value="KAF9056817.1"/>
    <property type="molecule type" value="Genomic_DNA"/>
</dbReference>
<name>A0A9P5P6Z9_9AGAR</name>
<dbReference type="AlphaFoldDB" id="A0A9P5P6Z9"/>